<dbReference type="PANTHER" id="PTHR43806:SF65">
    <property type="entry name" value="SERINE PROTEASE APRX"/>
    <property type="match status" value="1"/>
</dbReference>
<organism evidence="7 8">
    <name type="scientific">Clostridium cylindrosporum DSM 605</name>
    <dbReference type="NCBI Taxonomy" id="1121307"/>
    <lineage>
        <taxon>Bacteria</taxon>
        <taxon>Bacillati</taxon>
        <taxon>Bacillota</taxon>
        <taxon>Clostridia</taxon>
        <taxon>Eubacteriales</taxon>
        <taxon>Clostridiaceae</taxon>
        <taxon>Clostridium</taxon>
    </lineage>
</organism>
<evidence type="ECO:0000256" key="5">
    <source>
        <dbReference type="PROSITE-ProRule" id="PRU01240"/>
    </source>
</evidence>
<evidence type="ECO:0000256" key="2">
    <source>
        <dbReference type="ARBA" id="ARBA00022670"/>
    </source>
</evidence>
<dbReference type="AlphaFoldDB" id="A0A0J8DC38"/>
<evidence type="ECO:0000313" key="7">
    <source>
        <dbReference type="EMBL" id="KMT21869.1"/>
    </source>
</evidence>
<dbReference type="InterPro" id="IPR050131">
    <property type="entry name" value="Peptidase_S8_subtilisin-like"/>
</dbReference>
<dbReference type="PATRIC" id="fig|1121307.3.peg.1492"/>
<dbReference type="EC" id="3.4.21.-" evidence="7"/>
<sequence length="394" mass="43178">MWPFNRKKKLDPYLKSLSKLTTRTKLPVLISYKGDTKTVKNKIKYTGAGITHEYVLTQTLAASIPLSSIEKISSMPEVRSLYYDHKASLCIHRATKSLSIDLSKGFNLTGRDVTIGIVDSGIFPHKGLTLKPNTIKYFKDIINGDSKPYDDNGHGTYLSGIIASNFDYALGIAPDCSLSVAKAFDKTGYGSLSNILKAVEDIYASTPEVKIFLLPFEIKDMPDLRANPLRETIELLHSKNIVFIAPSGNSGPNPYSIHEPASYKEVITVGGCTIKDDNFRITDYSSRGPLKVDYLKPDVLSLSEGIISLRSDIFYTPGGKLIDKETIGTTSLSGTSVSSAIIAGVCALLIEKYGDLTPKDIRSILYLGSKSIGENRNTQGRGIVMFSNLIKDKK</sequence>
<evidence type="ECO:0000256" key="1">
    <source>
        <dbReference type="ARBA" id="ARBA00011073"/>
    </source>
</evidence>
<dbReference type="InterPro" id="IPR000209">
    <property type="entry name" value="Peptidase_S8/S53_dom"/>
</dbReference>
<evidence type="ECO:0000256" key="3">
    <source>
        <dbReference type="ARBA" id="ARBA00022801"/>
    </source>
</evidence>
<dbReference type="PANTHER" id="PTHR43806">
    <property type="entry name" value="PEPTIDASE S8"/>
    <property type="match status" value="1"/>
</dbReference>
<reference evidence="7 8" key="1">
    <citation type="submission" date="2015-06" db="EMBL/GenBank/DDBJ databases">
        <title>Draft genome sequence of the purine-degrading Clostridium cylindrosporum HC-1 (DSM 605).</title>
        <authorList>
            <person name="Poehlein A."/>
            <person name="Schiel-Bengelsdorf B."/>
            <person name="Bengelsdorf F."/>
            <person name="Daniel R."/>
            <person name="Duerre P."/>
        </authorList>
    </citation>
    <scope>NUCLEOTIDE SEQUENCE [LARGE SCALE GENOMIC DNA]</scope>
    <source>
        <strain evidence="7 8">DSM 605</strain>
    </source>
</reference>
<keyword evidence="8" id="KW-1185">Reference proteome</keyword>
<evidence type="ECO:0000259" key="6">
    <source>
        <dbReference type="Pfam" id="PF00082"/>
    </source>
</evidence>
<dbReference type="PROSITE" id="PS51892">
    <property type="entry name" value="SUBTILASE"/>
    <property type="match status" value="1"/>
</dbReference>
<dbReference type="STRING" id="1121307.CLCY_3c01400"/>
<dbReference type="RefSeq" id="WP_048570519.1">
    <property type="nucleotide sequence ID" value="NZ_LFVU01000026.1"/>
</dbReference>
<keyword evidence="4 5" id="KW-0720">Serine protease</keyword>
<accession>A0A0J8DC38</accession>
<feature type="domain" description="Peptidase S8/S53" evidence="6">
    <location>
        <begin position="110"/>
        <end position="367"/>
    </location>
</feature>
<comment type="caution">
    <text evidence="7">The sequence shown here is derived from an EMBL/GenBank/DDBJ whole genome shotgun (WGS) entry which is preliminary data.</text>
</comment>
<dbReference type="GO" id="GO:0004252">
    <property type="term" value="F:serine-type endopeptidase activity"/>
    <property type="evidence" value="ECO:0007669"/>
    <property type="project" value="UniProtKB-UniRule"/>
</dbReference>
<dbReference type="InterPro" id="IPR023827">
    <property type="entry name" value="Peptidase_S8_Asp-AS"/>
</dbReference>
<dbReference type="Gene3D" id="3.40.50.200">
    <property type="entry name" value="Peptidase S8/S53 domain"/>
    <property type="match status" value="1"/>
</dbReference>
<dbReference type="SUPFAM" id="SSF52743">
    <property type="entry name" value="Subtilisin-like"/>
    <property type="match status" value="1"/>
</dbReference>
<feature type="active site" description="Charge relay system" evidence="5">
    <location>
        <position position="154"/>
    </location>
</feature>
<gene>
    <name evidence="7" type="primary">aprX</name>
    <name evidence="7" type="ORF">CLCY_3c01400</name>
</gene>
<feature type="active site" description="Charge relay system" evidence="5">
    <location>
        <position position="119"/>
    </location>
</feature>
<dbReference type="Proteomes" id="UP000036756">
    <property type="component" value="Unassembled WGS sequence"/>
</dbReference>
<proteinExistence type="inferred from homology"/>
<dbReference type="InterPro" id="IPR015500">
    <property type="entry name" value="Peptidase_S8_subtilisin-rel"/>
</dbReference>
<dbReference type="PROSITE" id="PS00136">
    <property type="entry name" value="SUBTILASE_ASP"/>
    <property type="match status" value="1"/>
</dbReference>
<dbReference type="InterPro" id="IPR036852">
    <property type="entry name" value="Peptidase_S8/S53_dom_sf"/>
</dbReference>
<dbReference type="EMBL" id="LFVU01000026">
    <property type="protein sequence ID" value="KMT21869.1"/>
    <property type="molecule type" value="Genomic_DNA"/>
</dbReference>
<evidence type="ECO:0000313" key="8">
    <source>
        <dbReference type="Proteomes" id="UP000036756"/>
    </source>
</evidence>
<protein>
    <submittedName>
        <fullName evidence="7">Serine protease AprX</fullName>
        <ecNumber evidence="7">3.4.21.-</ecNumber>
    </submittedName>
</protein>
<keyword evidence="3 5" id="KW-0378">Hydrolase</keyword>
<keyword evidence="2 5" id="KW-0645">Protease</keyword>
<dbReference type="PRINTS" id="PR00723">
    <property type="entry name" value="SUBTILISIN"/>
</dbReference>
<comment type="similarity">
    <text evidence="1 5">Belongs to the peptidase S8 family.</text>
</comment>
<name>A0A0J8DC38_CLOCY</name>
<feature type="active site" description="Charge relay system" evidence="5">
    <location>
        <position position="336"/>
    </location>
</feature>
<dbReference type="GO" id="GO:0006508">
    <property type="term" value="P:proteolysis"/>
    <property type="evidence" value="ECO:0007669"/>
    <property type="project" value="UniProtKB-KW"/>
</dbReference>
<dbReference type="Pfam" id="PF00082">
    <property type="entry name" value="Peptidase_S8"/>
    <property type="match status" value="1"/>
</dbReference>
<evidence type="ECO:0000256" key="4">
    <source>
        <dbReference type="ARBA" id="ARBA00022825"/>
    </source>
</evidence>
<dbReference type="OrthoDB" id="9798386at2"/>